<evidence type="ECO:0000256" key="1">
    <source>
        <dbReference type="SAM" id="Phobius"/>
    </source>
</evidence>
<sequence length="134" mass="14117">MHAARALILRHRALAAALFACAMLLRLLVPVGYMPVVSGGTIRLELCAGVMPVKAEPVMHGMHHGKQTPGEHPKAEQPCAFAGLSMPSLGAADPLLLAAALLFAFLIALRPASAPAPRLRARLRPPLRAPPAFV</sequence>
<dbReference type="EMBL" id="FOZG01000001">
    <property type="protein sequence ID" value="SFR76275.1"/>
    <property type="molecule type" value="Genomic_DNA"/>
</dbReference>
<evidence type="ECO:0000313" key="3">
    <source>
        <dbReference type="Proteomes" id="UP000198824"/>
    </source>
</evidence>
<organism evidence="2 3">
    <name type="scientific">Sphingomonas jatrophae</name>
    <dbReference type="NCBI Taxonomy" id="1166337"/>
    <lineage>
        <taxon>Bacteria</taxon>
        <taxon>Pseudomonadati</taxon>
        <taxon>Pseudomonadota</taxon>
        <taxon>Alphaproteobacteria</taxon>
        <taxon>Sphingomonadales</taxon>
        <taxon>Sphingomonadaceae</taxon>
        <taxon>Sphingomonas</taxon>
    </lineage>
</organism>
<dbReference type="Proteomes" id="UP000198824">
    <property type="component" value="Unassembled WGS sequence"/>
</dbReference>
<keyword evidence="1" id="KW-1133">Transmembrane helix</keyword>
<dbReference type="RefSeq" id="WP_093309224.1">
    <property type="nucleotide sequence ID" value="NZ_FOZG01000001.1"/>
</dbReference>
<accession>A0A1I6JBB0</accession>
<evidence type="ECO:0008006" key="4">
    <source>
        <dbReference type="Google" id="ProtNLM"/>
    </source>
</evidence>
<dbReference type="OrthoDB" id="7583320at2"/>
<name>A0A1I6JBB0_9SPHN</name>
<dbReference type="AlphaFoldDB" id="A0A1I6JBB0"/>
<reference evidence="2 3" key="1">
    <citation type="submission" date="2016-10" db="EMBL/GenBank/DDBJ databases">
        <authorList>
            <person name="de Groot N.N."/>
        </authorList>
    </citation>
    <scope>NUCLEOTIDE SEQUENCE [LARGE SCALE GENOMIC DNA]</scope>
    <source>
        <strain evidence="2 3">S5-249</strain>
    </source>
</reference>
<gene>
    <name evidence="2" type="ORF">SAMN05192580_0060</name>
</gene>
<proteinExistence type="predicted"/>
<keyword evidence="3" id="KW-1185">Reference proteome</keyword>
<evidence type="ECO:0000313" key="2">
    <source>
        <dbReference type="EMBL" id="SFR76275.1"/>
    </source>
</evidence>
<protein>
    <recommendedName>
        <fullName evidence="4">DUF2946 domain-containing protein</fullName>
    </recommendedName>
</protein>
<feature type="transmembrane region" description="Helical" evidence="1">
    <location>
        <begin position="12"/>
        <end position="29"/>
    </location>
</feature>
<keyword evidence="1" id="KW-0812">Transmembrane</keyword>
<feature type="transmembrane region" description="Helical" evidence="1">
    <location>
        <begin position="95"/>
        <end position="112"/>
    </location>
</feature>
<keyword evidence="1" id="KW-0472">Membrane</keyword>
<dbReference type="STRING" id="1166337.SAMN05192580_0060"/>